<dbReference type="Proteomes" id="UP000055048">
    <property type="component" value="Unassembled WGS sequence"/>
</dbReference>
<evidence type="ECO:0000313" key="2">
    <source>
        <dbReference type="Proteomes" id="UP000055048"/>
    </source>
</evidence>
<comment type="caution">
    <text evidence="1">The sequence shown here is derived from an EMBL/GenBank/DDBJ whole genome shotgun (WGS) entry which is preliminary data.</text>
</comment>
<reference evidence="1 2" key="1">
    <citation type="submission" date="2015-01" db="EMBL/GenBank/DDBJ databases">
        <title>Evolution of Trichinella species and genotypes.</title>
        <authorList>
            <person name="Korhonen P.K."/>
            <person name="Edoardo P."/>
            <person name="Giuseppe L.R."/>
            <person name="Gasser R.B."/>
        </authorList>
    </citation>
    <scope>NUCLEOTIDE SEQUENCE [LARGE SCALE GENOMIC DNA]</scope>
    <source>
        <strain evidence="1">ISS417</strain>
    </source>
</reference>
<keyword evidence="2" id="KW-1185">Reference proteome</keyword>
<evidence type="ECO:0000313" key="1">
    <source>
        <dbReference type="EMBL" id="KRX36872.1"/>
    </source>
</evidence>
<gene>
    <name evidence="1" type="ORF">T05_332</name>
</gene>
<accession>A0A0V0TCZ1</accession>
<protein>
    <submittedName>
        <fullName evidence="1">Uncharacterized protein</fullName>
    </submittedName>
</protein>
<name>A0A0V0TCZ1_9BILA</name>
<organism evidence="1 2">
    <name type="scientific">Trichinella murrelli</name>
    <dbReference type="NCBI Taxonomy" id="144512"/>
    <lineage>
        <taxon>Eukaryota</taxon>
        <taxon>Metazoa</taxon>
        <taxon>Ecdysozoa</taxon>
        <taxon>Nematoda</taxon>
        <taxon>Enoplea</taxon>
        <taxon>Dorylaimia</taxon>
        <taxon>Trichinellida</taxon>
        <taxon>Trichinellidae</taxon>
        <taxon>Trichinella</taxon>
    </lineage>
</organism>
<dbReference type="AlphaFoldDB" id="A0A0V0TCZ1"/>
<dbReference type="EMBL" id="JYDJ01000339">
    <property type="protein sequence ID" value="KRX36872.1"/>
    <property type="molecule type" value="Genomic_DNA"/>
</dbReference>
<sequence length="76" mass="8487">MLICDDVAYSSRSGRRKLHSTFSLLRCCILSVMSPMNPVSQRQYVTSILIHQIVSFLEGFDLTLGILKLVEVADLG</sequence>
<proteinExistence type="predicted"/>